<dbReference type="InterPro" id="IPR011049">
    <property type="entry name" value="Serralysin-like_metalloprot_C"/>
</dbReference>
<dbReference type="InterPro" id="IPR001343">
    <property type="entry name" value="Hemolysn_Ca-bd"/>
</dbReference>
<dbReference type="KEGG" id="dsu:Dsui_1207"/>
<dbReference type="GO" id="GO:0005615">
    <property type="term" value="C:extracellular space"/>
    <property type="evidence" value="ECO:0007669"/>
    <property type="project" value="InterPro"/>
</dbReference>
<sequence length="2421" mass="243118">MATLELSFQNSNTLDAGLNTADSMSVSFSDTLNQIDSNFQEFDYGTPYVWSASNTRIDGSISTGGNFVITGSNLLGSVATINYLSYTDNYPAATLQLFGSVTSTDSWTNGTLTKITYSTSNLSFELIGTIPINSYGTANSFTASKISYTYTSGGHTVTETFEGSLTFNNDSISGTVKSAFFSIDGQYVKLSGLNLSFSFFDTNISADYLFNTVLAGNDTITGTVANQFLYGYAGNDSLISGGVATTMSGGTGNDTYTVDDVSDVVTEAENEGIDTVLSSISYTLGANVENLTLTGTAHLAGTGNELKNTIIGNSGNNAIDGGGDIDILKGGKGNDTYTVDIVQSGSGDTATAIMQDTVTELLGEGTDTIVLRGTISGLTNATTLLVGANIENLDASATGSTKLNITGNALNNTLTGNDGNNVLNGGAGADTLIGGLGDDTYVIDNAADAITELSGEGTDTVQVAIATAGGTYTLGANLDNATLTNAVAYNLTGNALANTLTGNAAANTLTGVGGNDTLIGGNGNDTYVVTAGDTVVENGLASDIDTVSADFSYSLGANLENLTLSGSANIDGTGNALKNTITGNIGNNAIDGGDGVDILKGGKGDDTYTVDIVKVGTGATATAALQDTVTELASEGNDTVVLRGTVNDLTNPTTLIVGANIENLDASNTGSTKLNLSGSAVANTLTGNDADNLIDGGAGNDTLVGGKGNDTYVIDSLADTVTEAASEGTDTVRVAVTSVAGGNTYNLDDNVENATLTNTIAFNLTGNDLDNTLTGNAAANTLNGGIGNDTLNGGAGADTLIGGLGDDTYVIDNAADAITELSGEGTDTVQVAIATAGGTYTLGANLDNATLTNAVAYNLTGNALANTLTGNAAANTLTGVGGNDTLIGGNGNDTYVVTAGDTVVENGLASDIDSVSADFSYSLGANLENLTLSGSANIDGTGNALKNTITGNIGNNAIDGGDGVDILKGGKGDDTYTVDIVKVGTGATATAALQDTVTELASEGNDTVVLRGTVNDLTNPTTLIVGANIENLDASNTGSTKLNLSGSAVANTLTGNDADNLIDGGAGNDTLVGGKGNDTYVIDSLADTVTEAASEGTDTVRVAVTSVAGGNTYNLDDNVENATLTNAIAFNLTGNDLDNTLTGNAAANTLNGGIGNDTLNGGAGADTLIGGLGDDTYVIDNAADAITELSGEGTDTVQVAIATAGGTYTLGANLDNATLTNAVAYNLTGNALANTLTGNAAANTLTGVGGNDTLIGGNGNDTYVVTAGDTVVENGLASDIDSVSADFSYSLGANLENLTLSGSANIDGTGNALKNTITGNIGNNAIDGGDGVDILKGGKGDDTYTVDIVKVGTGATATAALQDTVTELASEGNDTVVLRGTIADLTNPTTLIVGANIENLDASNTGSTKLNLSGSAVANTLTGNDADNLIDGGAGNDTLVGGKGNDTYVIDSLADTVTEAASEGTDTVRVAVTSVAGGNTYTLDDNVENATLTNTIAFNLTGNDLDNTLTGNAAANRIDGGAGSDAMAGGAGNDIYVVDDLGDTVTEILNGGIDTVESSITFSLGNHLENLTLTGAAGINGTGNELANTLIGNSGANTLTGGAGNDILDGGAGVDTLVGGNGNDTYYVDESLDVIDEQGPATDIDSVIATASYSLGANLENLTLSGSANINGTGNALNNTIIGNDGNNAIDGGAGVDILKGGKGDDTYTVDIVKVGTGSTATAAFQDSVTEVAGQGNDSLVLRGVVGDLSNATTINLDVNIENLDVSATGITKLNLTGNVSDNILTGNSGDNIINGGAGNDQMSGGAGNDTYVVDSAGDSVSESAGQGIDTVQINISTAGGSYTLSENVENGTLGNSVAFDLAGNALDNVLTGNDKANLLTGGAGADTLNGGAGNDTLNGGIGNDTLNGGAGAGDIAVFSGNHGDYTVSYNNGIFTVAGADGTDTLQGVEFLKFDDSIDVIPIQTMLGSVATEIDSTPPQHAIDALDSGYTWQPTTIGQPLVISYSFMTSIPAYYSGSGADPIYSFQALDAAHQAAIEKALGIYASLLNVTFQEVASGGTLQFGSNYQGFYNSAGYAYLPWGTGTNNGTDIGGDVWLANDQSTFNQLADGEYGLATIIHEIGHALGLKHPGDYGAGEPGPFLPTAEDNYLYSIMSYNADSYTVSYDGTYIYLNPLSPSTPQVFDVAALQDMYGANTATNNSNTTYTFSNDPFIKTLWDGGGNDTISLAGLSHGSVLDLHAGSFSDINYDATGASALPDGFIKSDIPVGWWNYLYTGDDNFNIAYGVTIENAIGSSNADTIIGNETANVLTGGLGADKFVFEDNPVMGVIDTITDFVSGTDKLVFENSVFTALGTATGTLAATMFASGDNLAGGLDASDRFVFDSSDGSLYYDVDGSGAADAILIAQLTGVTNLKASDIQII</sequence>
<proteinExistence type="inferred from homology"/>
<dbReference type="Gene3D" id="2.150.10.10">
    <property type="entry name" value="Serralysin-like metalloprotease, C-terminal"/>
    <property type="match status" value="15"/>
</dbReference>
<dbReference type="Pfam" id="PF00353">
    <property type="entry name" value="HemolysinCabind"/>
    <property type="match status" value="20"/>
</dbReference>
<evidence type="ECO:0000259" key="6">
    <source>
        <dbReference type="SMART" id="SM00235"/>
    </source>
</evidence>
<dbReference type="SUPFAM" id="SSF55486">
    <property type="entry name" value="Metalloproteases ('zincins'), catalytic domain"/>
    <property type="match status" value="1"/>
</dbReference>
<dbReference type="Pfam" id="PF08548">
    <property type="entry name" value="Peptidase_M10_C"/>
    <property type="match status" value="2"/>
</dbReference>
<dbReference type="PANTHER" id="PTHR38340">
    <property type="entry name" value="S-LAYER PROTEIN"/>
    <property type="match status" value="1"/>
</dbReference>
<keyword evidence="4" id="KW-0964">Secreted</keyword>
<accession>G8QLL8</accession>
<dbReference type="InterPro" id="IPR006026">
    <property type="entry name" value="Peptidase_Metallo"/>
</dbReference>
<organism evidence="7 8">
    <name type="scientific">Azospira oryzae (strain ATCC BAA-33 / DSM 13638 / PS)</name>
    <name type="common">Dechlorosoma suillum</name>
    <dbReference type="NCBI Taxonomy" id="640081"/>
    <lineage>
        <taxon>Bacteria</taxon>
        <taxon>Pseudomonadati</taxon>
        <taxon>Pseudomonadota</taxon>
        <taxon>Betaproteobacteria</taxon>
        <taxon>Rhodocyclales</taxon>
        <taxon>Rhodocyclaceae</taxon>
        <taxon>Azospira</taxon>
    </lineage>
</organism>
<gene>
    <name evidence="7" type="ordered locus">Dsui_1207</name>
</gene>
<evidence type="ECO:0000313" key="7">
    <source>
        <dbReference type="EMBL" id="AEV25608.1"/>
    </source>
</evidence>
<protein>
    <submittedName>
        <fullName evidence="7">Putative calcium-binding protein</fullName>
    </submittedName>
</protein>
<dbReference type="Gene3D" id="3.40.390.10">
    <property type="entry name" value="Collagenase (Catalytic Domain)"/>
    <property type="match status" value="1"/>
</dbReference>
<dbReference type="GO" id="GO:0008270">
    <property type="term" value="F:zinc ion binding"/>
    <property type="evidence" value="ECO:0007669"/>
    <property type="project" value="InterPro"/>
</dbReference>
<dbReference type="EMBL" id="CP003153">
    <property type="protein sequence ID" value="AEV25608.1"/>
    <property type="molecule type" value="Genomic_DNA"/>
</dbReference>
<dbReference type="GO" id="GO:0005509">
    <property type="term" value="F:calcium ion binding"/>
    <property type="evidence" value="ECO:0007669"/>
    <property type="project" value="InterPro"/>
</dbReference>
<dbReference type="STRING" id="640081.Dsui_1207"/>
<evidence type="ECO:0000256" key="3">
    <source>
        <dbReference type="ARBA" id="ARBA00009490"/>
    </source>
</evidence>
<evidence type="ECO:0000313" key="8">
    <source>
        <dbReference type="Proteomes" id="UP000005633"/>
    </source>
</evidence>
<dbReference type="GO" id="GO:0008237">
    <property type="term" value="F:metallopeptidase activity"/>
    <property type="evidence" value="ECO:0007669"/>
    <property type="project" value="InterPro"/>
</dbReference>
<comment type="subcellular location">
    <subcellularLocation>
        <location evidence="2">Secreted</location>
    </subcellularLocation>
</comment>
<dbReference type="CDD" id="cd04277">
    <property type="entry name" value="ZnMc_serralysin_like"/>
    <property type="match status" value="1"/>
</dbReference>
<dbReference type="eggNOG" id="COG2931">
    <property type="taxonomic scope" value="Bacteria"/>
</dbReference>
<dbReference type="InterPro" id="IPR034033">
    <property type="entry name" value="Serralysin-like"/>
</dbReference>
<dbReference type="HOGENOM" id="CLU_229110_0_0_4"/>
<dbReference type="PROSITE" id="PS00330">
    <property type="entry name" value="HEMOLYSIN_CALCIUM"/>
    <property type="match status" value="4"/>
</dbReference>
<name>G8QLL8_AZOOP</name>
<dbReference type="SMART" id="SM00235">
    <property type="entry name" value="ZnMc"/>
    <property type="match status" value="1"/>
</dbReference>
<dbReference type="InterPro" id="IPR050557">
    <property type="entry name" value="RTX_toxin/Mannuronan_C5-epim"/>
</dbReference>
<evidence type="ECO:0000256" key="1">
    <source>
        <dbReference type="ARBA" id="ARBA00001913"/>
    </source>
</evidence>
<evidence type="ECO:0000256" key="2">
    <source>
        <dbReference type="ARBA" id="ARBA00004613"/>
    </source>
</evidence>
<dbReference type="InterPro" id="IPR024079">
    <property type="entry name" value="MetalloPept_cat_dom_sf"/>
</dbReference>
<dbReference type="PRINTS" id="PR00313">
    <property type="entry name" value="CABNDNGRPT"/>
</dbReference>
<dbReference type="InterPro" id="IPR013858">
    <property type="entry name" value="Peptidase_M10B_C"/>
</dbReference>
<evidence type="ECO:0000256" key="5">
    <source>
        <dbReference type="ARBA" id="ARBA00022737"/>
    </source>
</evidence>
<dbReference type="GO" id="GO:0006508">
    <property type="term" value="P:proteolysis"/>
    <property type="evidence" value="ECO:0007669"/>
    <property type="project" value="InterPro"/>
</dbReference>
<feature type="domain" description="Peptidase metallopeptidase" evidence="6">
    <location>
        <begin position="1999"/>
        <end position="2169"/>
    </location>
</feature>
<comment type="cofactor">
    <cofactor evidence="1">
        <name>Ca(2+)</name>
        <dbReference type="ChEBI" id="CHEBI:29108"/>
    </cofactor>
</comment>
<keyword evidence="5" id="KW-0677">Repeat</keyword>
<dbReference type="InterPro" id="IPR018511">
    <property type="entry name" value="Hemolysin-typ_Ca-bd_CS"/>
</dbReference>
<dbReference type="Proteomes" id="UP000005633">
    <property type="component" value="Chromosome"/>
</dbReference>
<reference evidence="7 8" key="1">
    <citation type="journal article" date="2012" name="J. Bacteriol.">
        <title>Complete genome sequence of the anaerobic perchlorate-reducing bacterium Azospira suillum strain PS.</title>
        <authorList>
            <person name="Byrne-Bailey K.G."/>
            <person name="Coates J.D."/>
        </authorList>
    </citation>
    <scope>NUCLEOTIDE SEQUENCE [LARGE SCALE GENOMIC DNA]</scope>
    <source>
        <strain evidence="8">ATCC BAA-33 / DSM 13638 / PS</strain>
    </source>
</reference>
<dbReference type="PANTHER" id="PTHR38340:SF1">
    <property type="entry name" value="S-LAYER PROTEIN"/>
    <property type="match status" value="1"/>
</dbReference>
<comment type="similarity">
    <text evidence="3">Belongs to the peptidase M10B family.</text>
</comment>
<evidence type="ECO:0000256" key="4">
    <source>
        <dbReference type="ARBA" id="ARBA00022525"/>
    </source>
</evidence>
<dbReference type="SUPFAM" id="SSF51120">
    <property type="entry name" value="beta-Roll"/>
    <property type="match status" value="15"/>
</dbReference>